<protein>
    <submittedName>
        <fullName evidence="2">Uncharacterized protein</fullName>
    </submittedName>
</protein>
<name>A0A5C2SAD4_9APHY</name>
<feature type="compositionally biased region" description="Polar residues" evidence="1">
    <location>
        <begin position="179"/>
        <end position="198"/>
    </location>
</feature>
<evidence type="ECO:0000256" key="1">
    <source>
        <dbReference type="SAM" id="MobiDB-lite"/>
    </source>
</evidence>
<reference evidence="2" key="1">
    <citation type="journal article" date="2018" name="Genome Biol. Evol.">
        <title>Genomics and development of Lentinus tigrinus, a white-rot wood-decaying mushroom with dimorphic fruiting bodies.</title>
        <authorList>
            <person name="Wu B."/>
            <person name="Xu Z."/>
            <person name="Knudson A."/>
            <person name="Carlson A."/>
            <person name="Chen N."/>
            <person name="Kovaka S."/>
            <person name="LaButti K."/>
            <person name="Lipzen A."/>
            <person name="Pennachio C."/>
            <person name="Riley R."/>
            <person name="Schakwitz W."/>
            <person name="Umezawa K."/>
            <person name="Ohm R.A."/>
            <person name="Grigoriev I.V."/>
            <person name="Nagy L.G."/>
            <person name="Gibbons J."/>
            <person name="Hibbett D."/>
        </authorList>
    </citation>
    <scope>NUCLEOTIDE SEQUENCE [LARGE SCALE GENOMIC DNA]</scope>
    <source>
        <strain evidence="2">ALCF2SS1-6</strain>
    </source>
</reference>
<dbReference type="OrthoDB" id="2758154at2759"/>
<keyword evidence="3" id="KW-1185">Reference proteome</keyword>
<proteinExistence type="predicted"/>
<dbReference type="AlphaFoldDB" id="A0A5C2SAD4"/>
<gene>
    <name evidence="2" type="ORF">L227DRAFT_654960</name>
</gene>
<dbReference type="EMBL" id="ML122276">
    <property type="protein sequence ID" value="RPD58276.1"/>
    <property type="molecule type" value="Genomic_DNA"/>
</dbReference>
<sequence>MREIAEDRGVDGGIWNWLCDVSSTDVHAQEIPTNHGEGSQKTDINRYPVPERSSAKQSVPSYSGSAFAQRKPRNDNKPVFKGVEAITKPDATQPSAHVDVTITEWVTDHWNLSYPYSTAMDCQLSRQVIDLRTMCGAKDVLREAFILLVQREAAQLISDLGEMLPPNKIKETTEHASGGCSQQTHLEMSTAGQESVPESETHASLASLTALVPLRCVHAFIEWSYTREASNEAEWRLAWDLLFRVCEDILLQGYEPETYNAGQFLHINYCAEATIKYLRCEAYDQFPQLTKNPIGLKGRRLPSKQFLHDQIFPIIVKHRNFCQDGVDHLISSLASDLSLAERQDEVEFLEELGAWKSIYARTSAAFDAVQDHKIDSLIAKAGGDLESQLEKLKLRLSGYPKSGRCDAAFTIVIPPEDFYQRIHGIARLKTTTDEFMKRFPSITSSRNPAPHEGVGKDTGFASSLCSYLSVAKHGSPSLDSNALHLPYLVVDHKLDDQNLMGTAERQRRMNSVSAAAFLRAIGITDFNVYGVAQSGPYYTVSATWYSSEDKVYYTCDQGVPRFDFHKFEDVIRFAAFTLELKEHARTLKERYDAAKEAFFTRVKEEFERCGGELPGLDSDLWWTATLQADRYGLPRVPKGPAPIAGAH</sequence>
<evidence type="ECO:0000313" key="2">
    <source>
        <dbReference type="EMBL" id="RPD58276.1"/>
    </source>
</evidence>
<feature type="region of interest" description="Disordered" evidence="1">
    <location>
        <begin position="172"/>
        <end position="198"/>
    </location>
</feature>
<feature type="compositionally biased region" description="Polar residues" evidence="1">
    <location>
        <begin position="55"/>
        <end position="66"/>
    </location>
</feature>
<evidence type="ECO:0000313" key="3">
    <source>
        <dbReference type="Proteomes" id="UP000313359"/>
    </source>
</evidence>
<feature type="region of interest" description="Disordered" evidence="1">
    <location>
        <begin position="30"/>
        <end position="78"/>
    </location>
</feature>
<organism evidence="2 3">
    <name type="scientific">Lentinus tigrinus ALCF2SS1-6</name>
    <dbReference type="NCBI Taxonomy" id="1328759"/>
    <lineage>
        <taxon>Eukaryota</taxon>
        <taxon>Fungi</taxon>
        <taxon>Dikarya</taxon>
        <taxon>Basidiomycota</taxon>
        <taxon>Agaricomycotina</taxon>
        <taxon>Agaricomycetes</taxon>
        <taxon>Polyporales</taxon>
        <taxon>Polyporaceae</taxon>
        <taxon>Lentinus</taxon>
    </lineage>
</organism>
<dbReference type="Proteomes" id="UP000313359">
    <property type="component" value="Unassembled WGS sequence"/>
</dbReference>
<accession>A0A5C2SAD4</accession>